<organism evidence="6 7">
    <name type="scientific">Amycolatopsis marina</name>
    <dbReference type="NCBI Taxonomy" id="490629"/>
    <lineage>
        <taxon>Bacteria</taxon>
        <taxon>Bacillati</taxon>
        <taxon>Actinomycetota</taxon>
        <taxon>Actinomycetes</taxon>
        <taxon>Pseudonocardiales</taxon>
        <taxon>Pseudonocardiaceae</taxon>
        <taxon>Amycolatopsis</taxon>
    </lineage>
</organism>
<dbReference type="PANTHER" id="PTHR32114">
    <property type="entry name" value="ABC TRANSPORTER ABCH.3"/>
    <property type="match status" value="1"/>
</dbReference>
<dbReference type="PANTHER" id="PTHR32114:SF2">
    <property type="entry name" value="ABC TRANSPORTER ABCH.3"/>
    <property type="match status" value="1"/>
</dbReference>
<evidence type="ECO:0000256" key="3">
    <source>
        <dbReference type="ARBA" id="ARBA00013368"/>
    </source>
</evidence>
<dbReference type="EMBL" id="FOKG01000001">
    <property type="protein sequence ID" value="SFA84171.1"/>
    <property type="molecule type" value="Genomic_DNA"/>
</dbReference>
<dbReference type="RefSeq" id="WP_177242450.1">
    <property type="nucleotide sequence ID" value="NZ_FOKG01000001.1"/>
</dbReference>
<feature type="region of interest" description="Disordered" evidence="4">
    <location>
        <begin position="40"/>
        <end position="63"/>
    </location>
</feature>
<dbReference type="AlphaFoldDB" id="A0A1I0W6I0"/>
<dbReference type="InterPro" id="IPR038729">
    <property type="entry name" value="Rad50/SbcC_AAA"/>
</dbReference>
<comment type="subunit">
    <text evidence="2">Heterodimer of SbcC and SbcD.</text>
</comment>
<evidence type="ECO:0000256" key="2">
    <source>
        <dbReference type="ARBA" id="ARBA00011322"/>
    </source>
</evidence>
<accession>A0A1I0W6I0</accession>
<dbReference type="GO" id="GO:0006302">
    <property type="term" value="P:double-strand break repair"/>
    <property type="evidence" value="ECO:0007669"/>
    <property type="project" value="InterPro"/>
</dbReference>
<evidence type="ECO:0000256" key="4">
    <source>
        <dbReference type="SAM" id="MobiDB-lite"/>
    </source>
</evidence>
<evidence type="ECO:0000256" key="1">
    <source>
        <dbReference type="ARBA" id="ARBA00006930"/>
    </source>
</evidence>
<dbReference type="SUPFAM" id="SSF52540">
    <property type="entry name" value="P-loop containing nucleoside triphosphate hydrolases"/>
    <property type="match status" value="1"/>
</dbReference>
<feature type="domain" description="Rad50/SbcC-type AAA" evidence="5">
    <location>
        <begin position="76"/>
        <end position="142"/>
    </location>
</feature>
<reference evidence="7" key="1">
    <citation type="submission" date="2016-10" db="EMBL/GenBank/DDBJ databases">
        <authorList>
            <person name="Varghese N."/>
            <person name="Submissions S."/>
        </authorList>
    </citation>
    <scope>NUCLEOTIDE SEQUENCE [LARGE SCALE GENOMIC DNA]</scope>
    <source>
        <strain evidence="7">CGMCC 4.3568</strain>
    </source>
</reference>
<name>A0A1I0W6I0_9PSEU</name>
<proteinExistence type="inferred from homology"/>
<sequence length="817" mass="89001">MAEPRLTDTVLDVAENDASLSEDAKLLVLAALDGDAALAGAVGGESPPASPPIERDDRQTEAEEPEPIGAYLVGIEVAGFRGIGPAVTLPLAPGPGLTVVAGRNGSGKSSFAEALEIALTGDSYRWAEKKGAIWSGSWRNMHYDSPCHIRIRLAEEASGETVVGLDWDRDAELGDRKSWVQRAGQKREPSLAALGWGSAIELYRPILSYDELGGLLTAEPSRLHDALEGILGLEQLNEAEKRLTATQKRLQQPDVECKTAKAALKPALEGLDDERAKAALLQLRKTKPDLDEMLRLATGTAPQQDDLLVALRALVHVTTPGEVAVERAAHDLRAAVADMAAHSTRSLEFAEQRAALLDHVLKLHATHGDMPCLVCGEGALDDEWRQRVVTEQTQESEALIAVRDAQRNLTQCRQSARELTKPVLLENTHREVELTSLGRVTAVQRRWVEAPQDDLGLAEHLLNVYPELAEAVSALSAEASASLTQREDKWAPVAQQLAEWVRLKRRALANEEVGRKVQEAVRWVRANNVVLRNQRLEPLADEARAIWAALRQESNVDLGTISLTGQRTRRRVELNATVDDEPAQALTVMSQGELHALALALFLPRATRPASPLRFVVLDDPIQAMDPAKVDGFVRVLNEIARDRQVVVFSHDDRLADAVRQIGGSARVIEVTREAGSVVKVMESSSPARRYVDDALALARDTNVPLDVTAKVLPGLCRLAVEAAARDVYYNKRYSDGADRNTTEANWVEAKGALQKLALAFRDDCTAKVDSWRDAKPARRRTLSTCGGGVHIGISSDPRLVTEDLAETVEDILGGSR</sequence>
<gene>
    <name evidence="6" type="ORF">SAMN05216266_101778</name>
</gene>
<keyword evidence="7" id="KW-1185">Reference proteome</keyword>
<dbReference type="STRING" id="490629.SAMN05216266_101778"/>
<dbReference type="Pfam" id="PF13476">
    <property type="entry name" value="AAA_23"/>
    <property type="match status" value="1"/>
</dbReference>
<comment type="similarity">
    <text evidence="1">Belongs to the SMC family. SbcC subfamily.</text>
</comment>
<dbReference type="InterPro" id="IPR027417">
    <property type="entry name" value="P-loop_NTPase"/>
</dbReference>
<dbReference type="GO" id="GO:0016887">
    <property type="term" value="F:ATP hydrolysis activity"/>
    <property type="evidence" value="ECO:0007669"/>
    <property type="project" value="InterPro"/>
</dbReference>
<protein>
    <recommendedName>
        <fullName evidence="3">Nuclease SbcCD subunit C</fullName>
    </recommendedName>
</protein>
<evidence type="ECO:0000313" key="7">
    <source>
        <dbReference type="Proteomes" id="UP000243799"/>
    </source>
</evidence>
<dbReference type="Proteomes" id="UP000243799">
    <property type="component" value="Unassembled WGS sequence"/>
</dbReference>
<evidence type="ECO:0000259" key="5">
    <source>
        <dbReference type="Pfam" id="PF13476"/>
    </source>
</evidence>
<evidence type="ECO:0000313" key="6">
    <source>
        <dbReference type="EMBL" id="SFA84171.1"/>
    </source>
</evidence>
<dbReference type="Gene3D" id="3.40.50.300">
    <property type="entry name" value="P-loop containing nucleotide triphosphate hydrolases"/>
    <property type="match status" value="2"/>
</dbReference>